<comment type="caution">
    <text evidence="1">The sequence shown here is derived from an EMBL/GenBank/DDBJ whole genome shotgun (WGS) entry which is preliminary data.</text>
</comment>
<accession>X1PWJ9</accession>
<dbReference type="EMBL" id="BARW01004186">
    <property type="protein sequence ID" value="GAI60647.1"/>
    <property type="molecule type" value="Genomic_DNA"/>
</dbReference>
<proteinExistence type="predicted"/>
<name>X1PWJ9_9ZZZZ</name>
<gene>
    <name evidence="1" type="ORF">S12H4_10013</name>
</gene>
<organism evidence="1">
    <name type="scientific">marine sediment metagenome</name>
    <dbReference type="NCBI Taxonomy" id="412755"/>
    <lineage>
        <taxon>unclassified sequences</taxon>
        <taxon>metagenomes</taxon>
        <taxon>ecological metagenomes</taxon>
    </lineage>
</organism>
<dbReference type="AlphaFoldDB" id="X1PWJ9"/>
<protein>
    <submittedName>
        <fullName evidence="1">Uncharacterized protein</fullName>
    </submittedName>
</protein>
<feature type="non-terminal residue" evidence="1">
    <location>
        <position position="69"/>
    </location>
</feature>
<evidence type="ECO:0000313" key="1">
    <source>
        <dbReference type="EMBL" id="GAI60647.1"/>
    </source>
</evidence>
<sequence>MPHIAFQLSPTSIDYTRNAHLSNNNELTGFGDTVLFEEFIVFYDPYNVVYEADPNMDGIIDYKHEIDVD</sequence>
<reference evidence="1" key="1">
    <citation type="journal article" date="2014" name="Front. Microbiol.">
        <title>High frequency of phylogenetically diverse reductive dehalogenase-homologous genes in deep subseafloor sedimentary metagenomes.</title>
        <authorList>
            <person name="Kawai M."/>
            <person name="Futagami T."/>
            <person name="Toyoda A."/>
            <person name="Takaki Y."/>
            <person name="Nishi S."/>
            <person name="Hori S."/>
            <person name="Arai W."/>
            <person name="Tsubouchi T."/>
            <person name="Morono Y."/>
            <person name="Uchiyama I."/>
            <person name="Ito T."/>
            <person name="Fujiyama A."/>
            <person name="Inagaki F."/>
            <person name="Takami H."/>
        </authorList>
    </citation>
    <scope>NUCLEOTIDE SEQUENCE</scope>
    <source>
        <strain evidence="1">Expedition CK06-06</strain>
    </source>
</reference>